<keyword evidence="3" id="KW-1003">Cell membrane</keyword>
<dbReference type="PANTHER" id="PTHR30221:SF1">
    <property type="entry name" value="SMALL-CONDUCTANCE MECHANOSENSITIVE CHANNEL"/>
    <property type="match status" value="1"/>
</dbReference>
<keyword evidence="7" id="KW-0407">Ion channel</keyword>
<keyword evidence="5 7" id="KW-1133">Transmembrane helix</keyword>
<dbReference type="InterPro" id="IPR045275">
    <property type="entry name" value="MscS_archaea/bacteria_type"/>
</dbReference>
<dbReference type="Gene3D" id="1.10.287.1260">
    <property type="match status" value="1"/>
</dbReference>
<comment type="similarity">
    <text evidence="2 7">Belongs to the MscS (TC 1.A.23) family.</text>
</comment>
<dbReference type="InterPro" id="IPR023408">
    <property type="entry name" value="MscS_beta-dom_sf"/>
</dbReference>
<dbReference type="InterPro" id="IPR011066">
    <property type="entry name" value="MscS_channel_C_sf"/>
</dbReference>
<dbReference type="InterPro" id="IPR011014">
    <property type="entry name" value="MscS_channel_TM-2"/>
</dbReference>
<comment type="subunit">
    <text evidence="7">Homoheptamer.</text>
</comment>
<keyword evidence="7" id="KW-0997">Cell inner membrane</keyword>
<accession>A0A1N7EXC6</accession>
<comment type="caution">
    <text evidence="7">Lacks conserved residue(s) required for the propagation of feature annotation.</text>
</comment>
<dbReference type="InterPro" id="IPR006685">
    <property type="entry name" value="MscS_channel_2nd"/>
</dbReference>
<dbReference type="InterPro" id="IPR049278">
    <property type="entry name" value="MS_channel_C"/>
</dbReference>
<evidence type="ECO:0000256" key="4">
    <source>
        <dbReference type="ARBA" id="ARBA00022692"/>
    </source>
</evidence>
<evidence type="ECO:0000256" key="3">
    <source>
        <dbReference type="ARBA" id="ARBA00022475"/>
    </source>
</evidence>
<keyword evidence="7" id="KW-0813">Transport</keyword>
<dbReference type="SUPFAM" id="SSF82861">
    <property type="entry name" value="Mechanosensitive channel protein MscS (YggB), transmembrane region"/>
    <property type="match status" value="1"/>
</dbReference>
<dbReference type="AlphaFoldDB" id="A0A1N7EXC6"/>
<dbReference type="Pfam" id="PF00924">
    <property type="entry name" value="MS_channel_2nd"/>
    <property type="match status" value="1"/>
</dbReference>
<comment type="subcellular location">
    <subcellularLocation>
        <location evidence="7">Cell inner membrane</location>
        <topology evidence="7">Multi-pass membrane protein</topology>
    </subcellularLocation>
    <subcellularLocation>
        <location evidence="1">Cell membrane</location>
        <topology evidence="1">Multi-pass membrane protein</topology>
    </subcellularLocation>
</comment>
<dbReference type="Proteomes" id="UP000187495">
    <property type="component" value="Unassembled WGS sequence"/>
</dbReference>
<dbReference type="EMBL" id="FTNU01000008">
    <property type="protein sequence ID" value="SIR92773.1"/>
    <property type="molecule type" value="Genomic_DNA"/>
</dbReference>
<evidence type="ECO:0000256" key="5">
    <source>
        <dbReference type="ARBA" id="ARBA00022989"/>
    </source>
</evidence>
<evidence type="ECO:0000313" key="10">
    <source>
        <dbReference type="EMBL" id="SIR92773.1"/>
    </source>
</evidence>
<keyword evidence="4 7" id="KW-0812">Transmembrane</keyword>
<dbReference type="SUPFAM" id="SSF50182">
    <property type="entry name" value="Sm-like ribonucleoproteins"/>
    <property type="match status" value="1"/>
</dbReference>
<evidence type="ECO:0000313" key="11">
    <source>
        <dbReference type="Proteomes" id="UP000187495"/>
    </source>
</evidence>
<protein>
    <recommendedName>
        <fullName evidence="7">Small-conductance mechanosensitive channel</fullName>
    </recommendedName>
</protein>
<feature type="domain" description="Mechanosensitive ion channel MscS" evidence="8">
    <location>
        <begin position="144"/>
        <end position="208"/>
    </location>
</feature>
<feature type="transmembrane region" description="Helical" evidence="7">
    <location>
        <begin position="95"/>
        <end position="115"/>
    </location>
</feature>
<dbReference type="Pfam" id="PF21082">
    <property type="entry name" value="MS_channel_3rd"/>
    <property type="match status" value="1"/>
</dbReference>
<dbReference type="STRING" id="34061.B0189_10730"/>
<dbReference type="Gene3D" id="3.30.70.100">
    <property type="match status" value="1"/>
</dbReference>
<feature type="transmembrane region" description="Helical" evidence="7">
    <location>
        <begin position="121"/>
        <end position="140"/>
    </location>
</feature>
<dbReference type="SUPFAM" id="SSF82689">
    <property type="entry name" value="Mechanosensitive channel protein MscS (YggB), C-terminal domain"/>
    <property type="match status" value="1"/>
</dbReference>
<sequence>MEAATEAKQAAEVAKEVAADAAKITKDTIESGANNTLDFLGVPIDITTLTQMAIDMSGRLALALLIFFVGKWVGKRLVRLAKLVMARSRLDNTAANFLGNLLYGVMLVAVILAALNKLGVNTNSFVAILGAAGVAIGVSLKDQLSNLAAGVLIVIFRPFGRGDVVEIGGKTGTVLEITLVNTRIRTANNHEIIIPNGDIMTTASVNFSSLPTRRVDVEVGIGYDADIRSARAVMLDLAKNHPNVLATPEPVVLVTALADSSVDLSLRVWVENEHWLTVQADLLEQVKYAFDEHGINIPFPNRTVQIEGFDMQTLSKLLQQQKDDA</sequence>
<feature type="transmembrane region" description="Helical" evidence="7">
    <location>
        <begin position="56"/>
        <end position="74"/>
    </location>
</feature>
<dbReference type="Gene3D" id="2.30.30.60">
    <property type="match status" value="1"/>
</dbReference>
<evidence type="ECO:0000256" key="6">
    <source>
        <dbReference type="ARBA" id="ARBA00023136"/>
    </source>
</evidence>
<keyword evidence="6 7" id="KW-0472">Membrane</keyword>
<gene>
    <name evidence="10" type="ORF">SAMN02745664_10833</name>
</gene>
<evidence type="ECO:0000259" key="8">
    <source>
        <dbReference type="Pfam" id="PF00924"/>
    </source>
</evidence>
<dbReference type="GO" id="GO:0005886">
    <property type="term" value="C:plasma membrane"/>
    <property type="evidence" value="ECO:0007669"/>
    <property type="project" value="UniProtKB-SubCell"/>
</dbReference>
<dbReference type="InterPro" id="IPR010920">
    <property type="entry name" value="LSM_dom_sf"/>
</dbReference>
<name>A0A1N7EXC6_9GAMM</name>
<reference evidence="11" key="1">
    <citation type="submission" date="2017-01" db="EMBL/GenBank/DDBJ databases">
        <authorList>
            <person name="Varghese N."/>
            <person name="Submissions S."/>
        </authorList>
    </citation>
    <scope>NUCLEOTIDE SEQUENCE [LARGE SCALE GENOMIC DNA]</scope>
    <source>
        <strain evidence="11">DSM 21768</strain>
    </source>
</reference>
<comment type="function">
    <text evidence="7">Mechanosensitive channel that participates in the regulation of osmotic pressure changes within the cell, opening in response to stretch forces in the membrane lipid bilayer, without the need for other proteins. Contributes to normal resistance to hypoosmotic shock. Forms an ion channel of 1.0 nanosiemens conductance with a slight preference for anions.</text>
</comment>
<dbReference type="PANTHER" id="PTHR30221">
    <property type="entry name" value="SMALL-CONDUCTANCE MECHANOSENSITIVE CHANNEL"/>
    <property type="match status" value="1"/>
</dbReference>
<evidence type="ECO:0000256" key="1">
    <source>
        <dbReference type="ARBA" id="ARBA00004651"/>
    </source>
</evidence>
<evidence type="ECO:0000256" key="2">
    <source>
        <dbReference type="ARBA" id="ARBA00008017"/>
    </source>
</evidence>
<keyword evidence="11" id="KW-1185">Reference proteome</keyword>
<organism evidence="10 11">
    <name type="scientific">Moraxella cuniculi DSM 21768</name>
    <dbReference type="NCBI Taxonomy" id="1122245"/>
    <lineage>
        <taxon>Bacteria</taxon>
        <taxon>Pseudomonadati</taxon>
        <taxon>Pseudomonadota</taxon>
        <taxon>Gammaproteobacteria</taxon>
        <taxon>Moraxellales</taxon>
        <taxon>Moraxellaceae</taxon>
        <taxon>Moraxella</taxon>
    </lineage>
</organism>
<dbReference type="GO" id="GO:0008381">
    <property type="term" value="F:mechanosensitive monoatomic ion channel activity"/>
    <property type="evidence" value="ECO:0007669"/>
    <property type="project" value="InterPro"/>
</dbReference>
<evidence type="ECO:0000259" key="9">
    <source>
        <dbReference type="Pfam" id="PF21082"/>
    </source>
</evidence>
<proteinExistence type="inferred from homology"/>
<keyword evidence="7" id="KW-0406">Ion transport</keyword>
<feature type="domain" description="Mechanosensitive ion channel MscS C-terminal" evidence="9">
    <location>
        <begin position="215"/>
        <end position="297"/>
    </location>
</feature>
<evidence type="ECO:0000256" key="7">
    <source>
        <dbReference type="RuleBase" id="RU369025"/>
    </source>
</evidence>